<organism evidence="1 2">
    <name type="scientific">Mycobacteroides abscessus</name>
    <dbReference type="NCBI Taxonomy" id="36809"/>
    <lineage>
        <taxon>Bacteria</taxon>
        <taxon>Bacillati</taxon>
        <taxon>Actinomycetota</taxon>
        <taxon>Actinomycetes</taxon>
        <taxon>Mycobacteriales</taxon>
        <taxon>Mycobacteriaceae</taxon>
        <taxon>Mycobacteroides</taxon>
    </lineage>
</organism>
<name>A0A0U0ZLL7_9MYCO</name>
<proteinExistence type="predicted"/>
<protein>
    <submittedName>
        <fullName evidence="1">Uncharacterized protein conserved in bacteria</fullName>
    </submittedName>
</protein>
<dbReference type="EMBL" id="CSWP01000003">
    <property type="protein sequence ID" value="CPV48493.1"/>
    <property type="molecule type" value="Genomic_DNA"/>
</dbReference>
<dbReference type="Proteomes" id="UP000045782">
    <property type="component" value="Unassembled WGS sequence"/>
</dbReference>
<dbReference type="InterPro" id="IPR036689">
    <property type="entry name" value="ESAT-6-like_sf"/>
</dbReference>
<dbReference type="Gene3D" id="1.10.287.1060">
    <property type="entry name" value="ESAT-6-like"/>
    <property type="match status" value="1"/>
</dbReference>
<sequence length="100" mass="10892">MLIDSDDLHITATVVRAMADASKKGWQALDSAASVLKEAWLGNRAEEFDDQYEALVSQAEKILKHLDEIPQKITNNVEAYLAQEQANAAGISGVHGQINT</sequence>
<dbReference type="InterPro" id="IPR010310">
    <property type="entry name" value="T7SS_ESAT-6-like"/>
</dbReference>
<evidence type="ECO:0000313" key="2">
    <source>
        <dbReference type="Proteomes" id="UP000045782"/>
    </source>
</evidence>
<dbReference type="AlphaFoldDB" id="A0A0U0ZLL7"/>
<dbReference type="Pfam" id="PF06013">
    <property type="entry name" value="WXG100"/>
    <property type="match status" value="1"/>
</dbReference>
<reference evidence="1 2" key="1">
    <citation type="submission" date="2015-03" db="EMBL/GenBank/DDBJ databases">
        <authorList>
            <person name="Murphy D."/>
        </authorList>
    </citation>
    <scope>NUCLEOTIDE SEQUENCE [LARGE SCALE GENOMIC DNA]</scope>
    <source>
        <strain evidence="1 2">PAP088</strain>
    </source>
</reference>
<dbReference type="SUPFAM" id="SSF140453">
    <property type="entry name" value="EsxAB dimer-like"/>
    <property type="match status" value="1"/>
</dbReference>
<dbReference type="RefSeq" id="WP_005071617.1">
    <property type="nucleotide sequence ID" value="NZ_AP022621.1"/>
</dbReference>
<evidence type="ECO:0000313" key="1">
    <source>
        <dbReference type="EMBL" id="CPV48493.1"/>
    </source>
</evidence>
<accession>A0A0U0ZLL7</accession>
<gene>
    <name evidence="1" type="ORF">ERS075579_02008</name>
</gene>